<evidence type="ECO:0000313" key="8">
    <source>
        <dbReference type="EMBL" id="VAW33015.1"/>
    </source>
</evidence>
<dbReference type="InterPro" id="IPR036059">
    <property type="entry name" value="TldD/PmbA_sf"/>
</dbReference>
<dbReference type="PANTHER" id="PTHR30624">
    <property type="entry name" value="UNCHARACTERIZED PROTEIN TLDD AND PMBA"/>
    <property type="match status" value="1"/>
</dbReference>
<dbReference type="InterPro" id="IPR045569">
    <property type="entry name" value="Metalloprtase-TldD/E_C"/>
</dbReference>
<keyword evidence="2" id="KW-0645">Protease</keyword>
<dbReference type="SUPFAM" id="SSF111283">
    <property type="entry name" value="Putative modulator of DNA gyrase, PmbA/TldD"/>
    <property type="match status" value="1"/>
</dbReference>
<sequence length="478" mass="51058">MLKQVKKQLLEAGDLDESKLDAALSQSLATGADFADLYFQSSRMESWTLEDTKVKSGSHSIDRGVGVRINSGEKTGFAYADALTNEGMMQAVKTARTIANTSTRHQPVKIKVSEYPSYYTPLDVLTEVTNAQIIALLNKMDVMARKLDPRINKVICSLVTSQEYILVAATDGTYAADIRPMTKLSIQVIAGDNKGRMEIGFAGGGGRMTLGELFKQGVAATYVKQAVNSALTNLQAVAAPAGIMPVVLGAGWPGVLLHEAIGHGLEGDFNRKGTSAFTGKIGQRVASEQCTIIDSGILPNRRGSINIDDEGTPAAENVLIEKGILKGYMQDKLNARLMGVKPTGNGRRESFAHLPMPRMTNTYMLNGKYAHEEIIASVKKGIYAENFRGGQVDITNGKFVFSASDAFLIENGKITKPVKGVTLIGDGPTVLTKVSMVANNLAFDQGMGVCGKDGQSIAVGIGQPTLKVDELTVGGTEF</sequence>
<gene>
    <name evidence="8" type="ORF">MNBD_GAMMA01-1257</name>
</gene>
<dbReference type="InterPro" id="IPR045570">
    <property type="entry name" value="Metalloprtase-TldD/E_cen_dom"/>
</dbReference>
<dbReference type="NCBIfam" id="NF008006">
    <property type="entry name" value="PRK10735.1"/>
    <property type="match status" value="1"/>
</dbReference>
<dbReference type="GO" id="GO:0008237">
    <property type="term" value="F:metallopeptidase activity"/>
    <property type="evidence" value="ECO:0007669"/>
    <property type="project" value="UniProtKB-KW"/>
</dbReference>
<evidence type="ECO:0000259" key="5">
    <source>
        <dbReference type="Pfam" id="PF01523"/>
    </source>
</evidence>
<evidence type="ECO:0000259" key="6">
    <source>
        <dbReference type="Pfam" id="PF19289"/>
    </source>
</evidence>
<accession>A0A3B0UPG6</accession>
<dbReference type="GO" id="GO:0005829">
    <property type="term" value="C:cytosol"/>
    <property type="evidence" value="ECO:0007669"/>
    <property type="project" value="TreeGrafter"/>
</dbReference>
<dbReference type="Pfam" id="PF19289">
    <property type="entry name" value="PmbA_TldD_3rd"/>
    <property type="match status" value="1"/>
</dbReference>
<name>A0A3B0UPG6_9ZZZZ</name>
<dbReference type="Pfam" id="PF01523">
    <property type="entry name" value="PmbA_TldD_1st"/>
    <property type="match status" value="1"/>
</dbReference>
<dbReference type="InterPro" id="IPR035068">
    <property type="entry name" value="TldD/PmbA_N"/>
</dbReference>
<evidence type="ECO:0000256" key="4">
    <source>
        <dbReference type="ARBA" id="ARBA00023049"/>
    </source>
</evidence>
<dbReference type="InterPro" id="IPR002510">
    <property type="entry name" value="Metalloprtase-TldD/E_N"/>
</dbReference>
<dbReference type="PANTHER" id="PTHR30624:SF4">
    <property type="entry name" value="METALLOPROTEASE TLDD"/>
    <property type="match status" value="1"/>
</dbReference>
<keyword evidence="4" id="KW-0482">Metalloprotease</keyword>
<dbReference type="Gene3D" id="3.30.2290.10">
    <property type="entry name" value="PmbA/TldD superfamily"/>
    <property type="match status" value="1"/>
</dbReference>
<dbReference type="AlphaFoldDB" id="A0A3B0UPG6"/>
<dbReference type="InterPro" id="IPR025502">
    <property type="entry name" value="TldD"/>
</dbReference>
<evidence type="ECO:0000256" key="1">
    <source>
        <dbReference type="ARBA" id="ARBA00005836"/>
    </source>
</evidence>
<dbReference type="InterPro" id="IPR051463">
    <property type="entry name" value="Peptidase_U62_metallo"/>
</dbReference>
<dbReference type="Pfam" id="PF19290">
    <property type="entry name" value="PmbA_TldD_2nd"/>
    <property type="match status" value="1"/>
</dbReference>
<proteinExistence type="inferred from homology"/>
<keyword evidence="3" id="KW-0378">Hydrolase</keyword>
<protein>
    <submittedName>
        <fullName evidence="8">TldD protein, part of TldE/TldD proteolytic complex</fullName>
    </submittedName>
</protein>
<evidence type="ECO:0000259" key="7">
    <source>
        <dbReference type="Pfam" id="PF19290"/>
    </source>
</evidence>
<dbReference type="EMBL" id="UOEW01000015">
    <property type="protein sequence ID" value="VAW33015.1"/>
    <property type="molecule type" value="Genomic_DNA"/>
</dbReference>
<comment type="similarity">
    <text evidence="1">Belongs to the peptidase U62 family.</text>
</comment>
<dbReference type="PIRSF" id="PIRSF004919">
    <property type="entry name" value="TldD"/>
    <property type="match status" value="1"/>
</dbReference>
<evidence type="ECO:0000256" key="2">
    <source>
        <dbReference type="ARBA" id="ARBA00022670"/>
    </source>
</evidence>
<organism evidence="8">
    <name type="scientific">hydrothermal vent metagenome</name>
    <dbReference type="NCBI Taxonomy" id="652676"/>
    <lineage>
        <taxon>unclassified sequences</taxon>
        <taxon>metagenomes</taxon>
        <taxon>ecological metagenomes</taxon>
    </lineage>
</organism>
<feature type="domain" description="Metalloprotease TldD/E C-terminal" evidence="6">
    <location>
        <begin position="242"/>
        <end position="475"/>
    </location>
</feature>
<dbReference type="GO" id="GO:0006508">
    <property type="term" value="P:proteolysis"/>
    <property type="evidence" value="ECO:0007669"/>
    <property type="project" value="UniProtKB-KW"/>
</dbReference>
<feature type="domain" description="Metalloprotease TldD/E N-terminal" evidence="5">
    <location>
        <begin position="35"/>
        <end position="99"/>
    </location>
</feature>
<reference evidence="8" key="1">
    <citation type="submission" date="2018-06" db="EMBL/GenBank/DDBJ databases">
        <authorList>
            <person name="Zhirakovskaya E."/>
        </authorList>
    </citation>
    <scope>NUCLEOTIDE SEQUENCE</scope>
</reference>
<evidence type="ECO:0000256" key="3">
    <source>
        <dbReference type="ARBA" id="ARBA00022801"/>
    </source>
</evidence>
<feature type="domain" description="Metalloprotease TldD/E central" evidence="7">
    <location>
        <begin position="126"/>
        <end position="234"/>
    </location>
</feature>